<accession>A0ACA9M1Z4</accession>
<comment type="caution">
    <text evidence="1">The sequence shown here is derived from an EMBL/GenBank/DDBJ whole genome shotgun (WGS) entry which is preliminary data.</text>
</comment>
<dbReference type="EMBL" id="CAJVQC010006203">
    <property type="protein sequence ID" value="CAG8564367.1"/>
    <property type="molecule type" value="Genomic_DNA"/>
</dbReference>
<gene>
    <name evidence="1" type="ORF">RPERSI_LOCUS4499</name>
</gene>
<feature type="non-terminal residue" evidence="1">
    <location>
        <position position="107"/>
    </location>
</feature>
<evidence type="ECO:0000313" key="1">
    <source>
        <dbReference type="EMBL" id="CAG8564367.1"/>
    </source>
</evidence>
<proteinExistence type="predicted"/>
<name>A0ACA9M1Z4_9GLOM</name>
<dbReference type="Proteomes" id="UP000789920">
    <property type="component" value="Unassembled WGS sequence"/>
</dbReference>
<sequence length="107" mass="12449">MIRQKKAVEIEEYNRNKGYNKQNDPTLPDATSNTNQEDQLKHNQVENLIWNIVNKMIKVLNKKPTQPHTNKLPVSRIEFTEIGSRTTNEYLKVKLLDNSVGYDVKPV</sequence>
<keyword evidence="2" id="KW-1185">Reference proteome</keyword>
<protein>
    <submittedName>
        <fullName evidence="1">20383_t:CDS:1</fullName>
    </submittedName>
</protein>
<reference evidence="1" key="1">
    <citation type="submission" date="2021-06" db="EMBL/GenBank/DDBJ databases">
        <authorList>
            <person name="Kallberg Y."/>
            <person name="Tangrot J."/>
            <person name="Rosling A."/>
        </authorList>
    </citation>
    <scope>NUCLEOTIDE SEQUENCE</scope>
    <source>
        <strain evidence="1">MA461A</strain>
    </source>
</reference>
<organism evidence="1 2">
    <name type="scientific">Racocetra persica</name>
    <dbReference type="NCBI Taxonomy" id="160502"/>
    <lineage>
        <taxon>Eukaryota</taxon>
        <taxon>Fungi</taxon>
        <taxon>Fungi incertae sedis</taxon>
        <taxon>Mucoromycota</taxon>
        <taxon>Glomeromycotina</taxon>
        <taxon>Glomeromycetes</taxon>
        <taxon>Diversisporales</taxon>
        <taxon>Gigasporaceae</taxon>
        <taxon>Racocetra</taxon>
    </lineage>
</organism>
<evidence type="ECO:0000313" key="2">
    <source>
        <dbReference type="Proteomes" id="UP000789920"/>
    </source>
</evidence>